<evidence type="ECO:0000313" key="7">
    <source>
        <dbReference type="Proteomes" id="UP001183615"/>
    </source>
</evidence>
<dbReference type="InterPro" id="IPR036514">
    <property type="entry name" value="SGNH_hydro_sf"/>
</dbReference>
<dbReference type="InterPro" id="IPR036291">
    <property type="entry name" value="NAD(P)-bd_dom_sf"/>
</dbReference>
<evidence type="ECO:0000256" key="1">
    <source>
        <dbReference type="ARBA" id="ARBA00008668"/>
    </source>
</evidence>
<dbReference type="SUPFAM" id="SSF52266">
    <property type="entry name" value="SGNH hydrolase"/>
    <property type="match status" value="1"/>
</dbReference>
<evidence type="ECO:0000256" key="2">
    <source>
        <dbReference type="ARBA" id="ARBA00022801"/>
    </source>
</evidence>
<feature type="compositionally biased region" description="Basic residues" evidence="3">
    <location>
        <begin position="397"/>
        <end position="411"/>
    </location>
</feature>
<gene>
    <name evidence="6" type="ORF">RM779_19405</name>
</gene>
<dbReference type="InterPro" id="IPR013830">
    <property type="entry name" value="SGNH_hydro"/>
</dbReference>
<feature type="domain" description="SGNH hydrolase-type esterase" evidence="5">
    <location>
        <begin position="414"/>
        <end position="592"/>
    </location>
</feature>
<sequence length="640" mass="67899">MTVPPQAGAPVPVVLCGIRGYGGHHRANLRRLAGEGRVRVVGVCDPAAPADGELDGLGEPAWSADLATLLNERRPAITVVSTPIHTHLDLALTAVRSGSHLLLEKPPAPSLAGFLELAGTLRATGLACQVGFQSFGSRALAAVQELVADDAIGRPHGIGAAGAWVRDARYYVRTPWAGRRRLGTGSGAADAVDVVDGVLTNPLAHAVATALRIDGGDRAEDVAAVELELFRAHDIEADDTSCLRLTTTRGTTVTVAATLCAERNAAPYVVVHGERGRIVLWYTEDRVLLERAGHGPEERVHPRTDLLDNLIAHLRDGDALLSPLERSGAFTRVVEAIRTAPDPARLPPGAWHVKTDGAAPRRVIPGVGALVDASAASLSLFSELGAPWAVRRTQIPPRRRAGGGRTARRTLHLAGDSTAAGKPASAAPMTGWGTALPRFLAQDLAVANHAADGRSSRSFLLERRLDPILRALLPGDLLLVQFGHNDQKTEDASRLTDPFGTYRHCLLRYVRAACDRGARPVLLTPVERRRFDAAGRAVATHGDYPGVVRELAAAEGVPLLDLQAETLALWQRLGPKGSKDAFLWLSPGEHPNHPRGARDDTHFRPHGAAEVARLVARGLCAAGLLAPEDLRGTADPPPLP</sequence>
<evidence type="ECO:0000259" key="5">
    <source>
        <dbReference type="Pfam" id="PF13472"/>
    </source>
</evidence>
<evidence type="ECO:0000259" key="4">
    <source>
        <dbReference type="Pfam" id="PF01408"/>
    </source>
</evidence>
<reference evidence="7" key="1">
    <citation type="submission" date="2023-07" db="EMBL/GenBank/DDBJ databases">
        <title>30 novel species of actinomycetes from the DSMZ collection.</title>
        <authorList>
            <person name="Nouioui I."/>
        </authorList>
    </citation>
    <scope>NUCLEOTIDE SEQUENCE [LARGE SCALE GENOMIC DNA]</scope>
    <source>
        <strain evidence="7">DSM 41886</strain>
    </source>
</reference>
<dbReference type="SUPFAM" id="SSF51735">
    <property type="entry name" value="NAD(P)-binding Rossmann-fold domains"/>
    <property type="match status" value="1"/>
</dbReference>
<dbReference type="Gene3D" id="3.40.50.1110">
    <property type="entry name" value="SGNH hydrolase"/>
    <property type="match status" value="1"/>
</dbReference>
<dbReference type="PANTHER" id="PTHR43695">
    <property type="entry name" value="PUTATIVE (AFU_ORTHOLOGUE AFUA_2G17250)-RELATED"/>
    <property type="match status" value="1"/>
</dbReference>
<protein>
    <submittedName>
        <fullName evidence="6">GDSL-type esterase/lipase family protein</fullName>
    </submittedName>
</protein>
<comment type="caution">
    <text evidence="6">The sequence shown here is derived from an EMBL/GenBank/DDBJ whole genome shotgun (WGS) entry which is preliminary data.</text>
</comment>
<dbReference type="Gene3D" id="3.40.50.720">
    <property type="entry name" value="NAD(P)-binding Rossmann-like Domain"/>
    <property type="match status" value="1"/>
</dbReference>
<feature type="region of interest" description="Disordered" evidence="3">
    <location>
        <begin position="397"/>
        <end position="427"/>
    </location>
</feature>
<organism evidence="6 7">
    <name type="scientific">Streptomyces johnsoniae</name>
    <dbReference type="NCBI Taxonomy" id="3075532"/>
    <lineage>
        <taxon>Bacteria</taxon>
        <taxon>Bacillati</taxon>
        <taxon>Actinomycetota</taxon>
        <taxon>Actinomycetes</taxon>
        <taxon>Kitasatosporales</taxon>
        <taxon>Streptomycetaceae</taxon>
        <taxon>Streptomyces</taxon>
    </lineage>
</organism>
<proteinExistence type="inferred from homology"/>
<dbReference type="Pfam" id="PF13472">
    <property type="entry name" value="Lipase_GDSL_2"/>
    <property type="match status" value="1"/>
</dbReference>
<feature type="domain" description="Gfo/Idh/MocA-like oxidoreductase N-terminal" evidence="4">
    <location>
        <begin position="16"/>
        <end position="132"/>
    </location>
</feature>
<evidence type="ECO:0000313" key="6">
    <source>
        <dbReference type="EMBL" id="MDT0444750.1"/>
    </source>
</evidence>
<accession>A0ABU2SAP5</accession>
<dbReference type="Proteomes" id="UP001183615">
    <property type="component" value="Unassembled WGS sequence"/>
</dbReference>
<evidence type="ECO:0000256" key="3">
    <source>
        <dbReference type="SAM" id="MobiDB-lite"/>
    </source>
</evidence>
<dbReference type="Pfam" id="PF01408">
    <property type="entry name" value="GFO_IDH_MocA"/>
    <property type="match status" value="1"/>
</dbReference>
<dbReference type="Gene3D" id="3.30.360.10">
    <property type="entry name" value="Dihydrodipicolinate Reductase, domain 2"/>
    <property type="match status" value="1"/>
</dbReference>
<dbReference type="InterPro" id="IPR000683">
    <property type="entry name" value="Gfo/Idh/MocA-like_OxRdtase_N"/>
</dbReference>
<keyword evidence="7" id="KW-1185">Reference proteome</keyword>
<dbReference type="RefSeq" id="WP_311619001.1">
    <property type="nucleotide sequence ID" value="NZ_JAVREV010000010.1"/>
</dbReference>
<dbReference type="CDD" id="cd01821">
    <property type="entry name" value="Rhamnogalacturan_acetylesterase_like"/>
    <property type="match status" value="1"/>
</dbReference>
<name>A0ABU2SAP5_9ACTN</name>
<dbReference type="InterPro" id="IPR037459">
    <property type="entry name" value="RhgT-like"/>
</dbReference>
<dbReference type="PANTHER" id="PTHR43695:SF1">
    <property type="entry name" value="RHAMNOGALACTURONAN ACETYLESTERASE"/>
    <property type="match status" value="1"/>
</dbReference>
<dbReference type="EMBL" id="JAVREV010000010">
    <property type="protein sequence ID" value="MDT0444750.1"/>
    <property type="molecule type" value="Genomic_DNA"/>
</dbReference>
<keyword evidence="2" id="KW-0378">Hydrolase</keyword>
<comment type="similarity">
    <text evidence="1">Belongs to the 'GDSL' lipolytic enzyme family.</text>
</comment>
<dbReference type="SUPFAM" id="SSF55347">
    <property type="entry name" value="Glyceraldehyde-3-phosphate dehydrogenase-like, C-terminal domain"/>
    <property type="match status" value="1"/>
</dbReference>